<name>A0ABT9BMI5_9MICO</name>
<dbReference type="EMBL" id="JAUQUB010000001">
    <property type="protein sequence ID" value="MDO7882244.1"/>
    <property type="molecule type" value="Genomic_DNA"/>
</dbReference>
<gene>
    <name evidence="7" type="ORF">Q5716_08410</name>
</gene>
<keyword evidence="3" id="KW-0347">Helicase</keyword>
<keyword evidence="4" id="KW-0067">ATP-binding</keyword>
<dbReference type="SUPFAM" id="SSF52540">
    <property type="entry name" value="P-loop containing nucleoside triphosphate hydrolases"/>
    <property type="match status" value="1"/>
</dbReference>
<protein>
    <submittedName>
        <fullName evidence="7">DUF3516 domain-containing protein</fullName>
    </submittedName>
</protein>
<dbReference type="CDD" id="cd17921">
    <property type="entry name" value="DEXHc_Ski2"/>
    <property type="match status" value="1"/>
</dbReference>
<organism evidence="7 8">
    <name type="scientific">Antiquaquibacter soli</name>
    <dbReference type="NCBI Taxonomy" id="3064523"/>
    <lineage>
        <taxon>Bacteria</taxon>
        <taxon>Bacillati</taxon>
        <taxon>Actinomycetota</taxon>
        <taxon>Actinomycetes</taxon>
        <taxon>Micrococcales</taxon>
        <taxon>Microbacteriaceae</taxon>
        <taxon>Antiquaquibacter</taxon>
    </lineage>
</organism>
<sequence length="830" mass="90928">MASLLDALPRPWDPDAAWPAFIDWVSESRGLELYPAQEEALLDLAAGANVILSTPTGTGKSLVAVAAHFVALGQGQRTYYTAPIKALVSEKFFALVEIFGAENVGMVTGDSSVNADAPIVCCTAEILANLALRHGADAAIGQVVMDEFHYYADPDRGWAWQVPLLTLPRAQFLLMSATLGDMSAIAEDLTARTGRPTSQITGVERPVPLHYSYALTPVHETVEELLHTGQSPVYIVHFSQAAALERAQAMTSIKVISREQRDEIADAIGSFRFTTTFGQTLSRLIRSGIGVHHAGMLPKYRRLVEQLAQRGLLRVICGTDTLGVGINVPIRTVLLTALTKFDGTRMRQLTAREFHQIAGRAGRAGYDTAGTVVAQAPEHEAENAKLVAKAGDDIKKIRKIVRKKPPEGFVSWSETSFERMIAAAPETLTSHMQVSHSMILNVIARGGDAFSDMRDLIFSSHESWNGKLALARRALAIYRTLRTAGVVTQDADGRIALTVDLQPNFALNQPLSPFALAVFELLDPQSPTYALDMISVLEATLDDPRPVLSQQQFQARGEAVAAMKAEGIEYEERMELLEAVTWPKPLEELLDAAFETYSASQPWIGDFALSPKSVVRDLFERAMTFADYIGYYGLARSEGLVLRYLSDAYRAARQTIPDDDKTDELRDLIEWLGELVRQVDSSLIDEWEALVNPSAEPGAPVLPPEPASVLSNPRAFRVLVRNELFRRVQLAALEDWEALGELDAASGFDADAWADAMDPYFDAHGAVPTGPDARGPALLRIVEHPDRWEVRQTFDDPQGDHDWGISAEIDLAESAERGTAAVRVTHVGML</sequence>
<evidence type="ECO:0000259" key="6">
    <source>
        <dbReference type="PROSITE" id="PS51194"/>
    </source>
</evidence>
<dbReference type="InterPro" id="IPR001650">
    <property type="entry name" value="Helicase_C-like"/>
</dbReference>
<dbReference type="PANTHER" id="PTHR12131">
    <property type="entry name" value="ATP-DEPENDENT RNA AND DNA HELICASE"/>
    <property type="match status" value="1"/>
</dbReference>
<evidence type="ECO:0000256" key="2">
    <source>
        <dbReference type="ARBA" id="ARBA00022801"/>
    </source>
</evidence>
<dbReference type="PANTHER" id="PTHR12131:SF1">
    <property type="entry name" value="ATP-DEPENDENT RNA HELICASE SUPV3L1, MITOCHONDRIAL-RELATED"/>
    <property type="match status" value="1"/>
</dbReference>
<dbReference type="Pfam" id="PF12029">
    <property type="entry name" value="DUF3516"/>
    <property type="match status" value="1"/>
</dbReference>
<dbReference type="PROSITE" id="PS51192">
    <property type="entry name" value="HELICASE_ATP_BIND_1"/>
    <property type="match status" value="1"/>
</dbReference>
<feature type="domain" description="Helicase C-terminal" evidence="6">
    <location>
        <begin position="221"/>
        <end position="421"/>
    </location>
</feature>
<dbReference type="InterPro" id="IPR014001">
    <property type="entry name" value="Helicase_ATP-bd"/>
</dbReference>
<dbReference type="InterPro" id="IPR027417">
    <property type="entry name" value="P-loop_NTPase"/>
</dbReference>
<evidence type="ECO:0000256" key="4">
    <source>
        <dbReference type="ARBA" id="ARBA00022840"/>
    </source>
</evidence>
<feature type="domain" description="Helicase ATP-binding" evidence="5">
    <location>
        <begin position="41"/>
        <end position="197"/>
    </location>
</feature>
<dbReference type="SMART" id="SM00487">
    <property type="entry name" value="DEXDc"/>
    <property type="match status" value="1"/>
</dbReference>
<evidence type="ECO:0000256" key="3">
    <source>
        <dbReference type="ARBA" id="ARBA00022806"/>
    </source>
</evidence>
<proteinExistence type="predicted"/>
<dbReference type="Pfam" id="PF00270">
    <property type="entry name" value="DEAD"/>
    <property type="match status" value="1"/>
</dbReference>
<dbReference type="PROSITE" id="PS51194">
    <property type="entry name" value="HELICASE_CTER"/>
    <property type="match status" value="1"/>
</dbReference>
<dbReference type="SMART" id="SM00490">
    <property type="entry name" value="HELICc"/>
    <property type="match status" value="1"/>
</dbReference>
<dbReference type="InterPro" id="IPR011545">
    <property type="entry name" value="DEAD/DEAH_box_helicase_dom"/>
</dbReference>
<dbReference type="RefSeq" id="WP_305002624.1">
    <property type="nucleotide sequence ID" value="NZ_JAUQUB010000001.1"/>
</dbReference>
<dbReference type="Pfam" id="PF00271">
    <property type="entry name" value="Helicase_C"/>
    <property type="match status" value="1"/>
</dbReference>
<evidence type="ECO:0000313" key="7">
    <source>
        <dbReference type="EMBL" id="MDO7882244.1"/>
    </source>
</evidence>
<keyword evidence="1" id="KW-0547">Nucleotide-binding</keyword>
<evidence type="ECO:0000256" key="1">
    <source>
        <dbReference type="ARBA" id="ARBA00022741"/>
    </source>
</evidence>
<dbReference type="InterPro" id="IPR050699">
    <property type="entry name" value="RNA-DNA_Helicase"/>
</dbReference>
<comment type="caution">
    <text evidence="7">The sequence shown here is derived from an EMBL/GenBank/DDBJ whole genome shotgun (WGS) entry which is preliminary data.</text>
</comment>
<reference evidence="7 8" key="1">
    <citation type="submission" date="2023-07" db="EMBL/GenBank/DDBJ databases">
        <title>Protaetiibacter sp. nov WY-16 isolated from soil.</title>
        <authorList>
            <person name="Liu B."/>
            <person name="Wan Y."/>
        </authorList>
    </citation>
    <scope>NUCLEOTIDE SEQUENCE [LARGE SCALE GENOMIC DNA]</scope>
    <source>
        <strain evidence="7 8">WY-16</strain>
    </source>
</reference>
<evidence type="ECO:0000259" key="5">
    <source>
        <dbReference type="PROSITE" id="PS51192"/>
    </source>
</evidence>
<accession>A0ABT9BMI5</accession>
<evidence type="ECO:0000313" key="8">
    <source>
        <dbReference type="Proteomes" id="UP001241072"/>
    </source>
</evidence>
<dbReference type="Gene3D" id="3.40.50.300">
    <property type="entry name" value="P-loop containing nucleotide triphosphate hydrolases"/>
    <property type="match status" value="2"/>
</dbReference>
<dbReference type="Proteomes" id="UP001241072">
    <property type="component" value="Unassembled WGS sequence"/>
</dbReference>
<keyword evidence="8" id="KW-1185">Reference proteome</keyword>
<dbReference type="InterPro" id="IPR021904">
    <property type="entry name" value="DUF3516"/>
</dbReference>
<keyword evidence="2" id="KW-0378">Hydrolase</keyword>